<proteinExistence type="predicted"/>
<gene>
    <name evidence="1" type="ORF">EGI31_05340</name>
</gene>
<evidence type="ECO:0000313" key="2">
    <source>
        <dbReference type="Proteomes" id="UP001204144"/>
    </source>
</evidence>
<evidence type="ECO:0000313" key="1">
    <source>
        <dbReference type="EMBL" id="MCP9762368.1"/>
    </source>
</evidence>
<dbReference type="AlphaFoldDB" id="A0AAE3KRQ9"/>
<dbReference type="EMBL" id="RJUF01000009">
    <property type="protein sequence ID" value="MCP9762368.1"/>
    <property type="molecule type" value="Genomic_DNA"/>
</dbReference>
<sequence>MKDLNIDLNIIQAKYYTAPTIVPNENGYSFYQWISYPSPNQPLIIGLDLNLNKIFEITSNISLWSNLDEIICSENGNSDIVVFSNETGNEIKRYKIPYENDYPTLIFKNIYYSDLDFNGLLKKSFDGKTFWKIELPYVKIIASKENDLIVIQDQDKNSFHGRVGLFCISDLDGSIKWNLHESFLFKKTQISDLLDRNIYLHDNGILLVQSRSQGILGVKATTGKILWKWKPDLKKIEPIRQKNLAHQNDPKPNVKKMNLNTFSFTIDYEGIVHILNHEFYTQLNSLTGGIINEFEMDPSLIQEKPYFKYGYSYYEKFIGSEVTVSKTHVIGSNCERIIFMNKTTGKLEKIISGEDPKHGVIRRILITGENKMITIEECSSKKLNPYYLKIWNAE</sequence>
<organism evidence="1 2">
    <name type="scientific">Lacihabitans soyangensis</name>
    <dbReference type="NCBI Taxonomy" id="869394"/>
    <lineage>
        <taxon>Bacteria</taxon>
        <taxon>Pseudomonadati</taxon>
        <taxon>Bacteroidota</taxon>
        <taxon>Cytophagia</taxon>
        <taxon>Cytophagales</taxon>
        <taxon>Leadbetterellaceae</taxon>
        <taxon>Lacihabitans</taxon>
    </lineage>
</organism>
<dbReference type="InterPro" id="IPR011047">
    <property type="entry name" value="Quinoprotein_ADH-like_sf"/>
</dbReference>
<accession>A0AAE3KRQ9</accession>
<dbReference type="Proteomes" id="UP001204144">
    <property type="component" value="Unassembled WGS sequence"/>
</dbReference>
<keyword evidence="2" id="KW-1185">Reference proteome</keyword>
<reference evidence="1 2" key="1">
    <citation type="submission" date="2018-11" db="EMBL/GenBank/DDBJ databases">
        <title>Novel bacteria species description.</title>
        <authorList>
            <person name="Han J.-H."/>
        </authorList>
    </citation>
    <scope>NUCLEOTIDE SEQUENCE [LARGE SCALE GENOMIC DNA]</scope>
    <source>
        <strain evidence="1 2">KCTC23259</strain>
    </source>
</reference>
<dbReference type="SUPFAM" id="SSF50998">
    <property type="entry name" value="Quinoprotein alcohol dehydrogenase-like"/>
    <property type="match status" value="1"/>
</dbReference>
<protein>
    <submittedName>
        <fullName evidence="1">Uncharacterized protein</fullName>
    </submittedName>
</protein>
<name>A0AAE3KRQ9_9BACT</name>
<comment type="caution">
    <text evidence="1">The sequence shown here is derived from an EMBL/GenBank/DDBJ whole genome shotgun (WGS) entry which is preliminary data.</text>
</comment>